<dbReference type="Proteomes" id="UP000275356">
    <property type="component" value="Unassembled WGS sequence"/>
</dbReference>
<dbReference type="Gene3D" id="3.30.1340.10">
    <property type="entry name" value="HPr-like"/>
    <property type="match status" value="1"/>
</dbReference>
<evidence type="ECO:0000313" key="10">
    <source>
        <dbReference type="EMBL" id="ROR93956.1"/>
    </source>
</evidence>
<keyword evidence="11" id="KW-1185">Reference proteome</keyword>
<dbReference type="GO" id="GO:0009401">
    <property type="term" value="P:phosphoenolpyruvate-dependent sugar phosphotransferase system"/>
    <property type="evidence" value="ECO:0007669"/>
    <property type="project" value="InterPro"/>
</dbReference>
<dbReference type="InterPro" id="IPR004701">
    <property type="entry name" value="PTS_EIIA_man-typ"/>
</dbReference>
<comment type="caution">
    <text evidence="10">The sequence shown here is derived from an EMBL/GenBank/DDBJ whole genome shotgun (WGS) entry which is preliminary data.</text>
</comment>
<dbReference type="PROSITE" id="PS00369">
    <property type="entry name" value="PTS_HPR_HIS"/>
    <property type="match status" value="1"/>
</dbReference>
<dbReference type="InterPro" id="IPR000032">
    <property type="entry name" value="HPr-like"/>
</dbReference>
<sequence length="261" mass="25050">MAGSQPGRGTGLVLVSHSAALASGLADLAGQMAPDVVLRPAGGTSDGRLGTGFDVVEAAVQEVLEAGCSGVVVLADLGSARMTAEAVLDLTEDPRLHLATGAFVEGTVAGAVAAQTGADAAGVVAVVARTTRELADQLPAAGAPLSAGGDAEDAGAIDPLAGTELDAAADAGPATDGEARATVTVVNPEGLHARPAALLARQVAEFDAAVTLDGVDASSLLSLMGLGLAAGATAQVVATGPQAAAALASVVAAFEDGFGEL</sequence>
<dbReference type="GO" id="GO:0047324">
    <property type="term" value="F:phosphoenolpyruvate-glycerone phosphotransferase activity"/>
    <property type="evidence" value="ECO:0007669"/>
    <property type="project" value="UniProtKB-EC"/>
</dbReference>
<evidence type="ECO:0000259" key="9">
    <source>
        <dbReference type="PROSITE" id="PS51350"/>
    </source>
</evidence>
<dbReference type="Gene3D" id="3.40.50.510">
    <property type="entry name" value="Phosphotransferase system, mannose-type IIA component"/>
    <property type="match status" value="1"/>
</dbReference>
<accession>A0A3N2D2G1</accession>
<dbReference type="Pfam" id="PF03610">
    <property type="entry name" value="EIIA-man"/>
    <property type="match status" value="1"/>
</dbReference>
<dbReference type="EMBL" id="RKHQ01000002">
    <property type="protein sequence ID" value="ROR93956.1"/>
    <property type="molecule type" value="Genomic_DNA"/>
</dbReference>
<evidence type="ECO:0000259" key="8">
    <source>
        <dbReference type="PROSITE" id="PS51096"/>
    </source>
</evidence>
<dbReference type="InterPro" id="IPR012844">
    <property type="entry name" value="DhaM_N"/>
</dbReference>
<evidence type="ECO:0000256" key="2">
    <source>
        <dbReference type="ARBA" id="ARBA00002788"/>
    </source>
</evidence>
<dbReference type="Pfam" id="PF00381">
    <property type="entry name" value="PTS-HPr"/>
    <property type="match status" value="1"/>
</dbReference>
<evidence type="ECO:0000256" key="7">
    <source>
        <dbReference type="ARBA" id="ARBA00046577"/>
    </source>
</evidence>
<evidence type="ECO:0000256" key="1">
    <source>
        <dbReference type="ARBA" id="ARBA00001113"/>
    </source>
</evidence>
<comment type="subunit">
    <text evidence="7">Homodimer. The dihydroxyacetone kinase complex is composed of a homodimer of DhaM, a homodimer of DhaK and the subunit DhaL.</text>
</comment>
<protein>
    <recommendedName>
        <fullName evidence="5">Phosphocarrier protein HPr</fullName>
        <ecNumber evidence="4">2.7.1.121</ecNumber>
    </recommendedName>
</protein>
<comment type="catalytic activity">
    <reaction evidence="1">
        <text>dihydroxyacetone + phosphoenolpyruvate = dihydroxyacetone phosphate + pyruvate</text>
        <dbReference type="Rhea" id="RHEA:18381"/>
        <dbReference type="ChEBI" id="CHEBI:15361"/>
        <dbReference type="ChEBI" id="CHEBI:16016"/>
        <dbReference type="ChEBI" id="CHEBI:57642"/>
        <dbReference type="ChEBI" id="CHEBI:58702"/>
        <dbReference type="EC" id="2.7.1.121"/>
    </reaction>
</comment>
<dbReference type="PROSITE" id="PS51350">
    <property type="entry name" value="PTS_HPR_DOM"/>
    <property type="match status" value="1"/>
</dbReference>
<keyword evidence="6" id="KW-0808">Transferase</keyword>
<dbReference type="AlphaFoldDB" id="A0A3N2D2G1"/>
<dbReference type="PROSITE" id="PS51096">
    <property type="entry name" value="PTS_EIIA_TYPE_4"/>
    <property type="match status" value="1"/>
</dbReference>
<evidence type="ECO:0000256" key="4">
    <source>
        <dbReference type="ARBA" id="ARBA00012095"/>
    </source>
</evidence>
<dbReference type="NCBIfam" id="TIGR01003">
    <property type="entry name" value="PTS_HPr_family"/>
    <property type="match status" value="1"/>
</dbReference>
<dbReference type="InterPro" id="IPR039643">
    <property type="entry name" value="DhaM"/>
</dbReference>
<dbReference type="NCBIfam" id="TIGR02364">
    <property type="entry name" value="dha_pts"/>
    <property type="match status" value="1"/>
</dbReference>
<dbReference type="PANTHER" id="PTHR38594:SF1">
    <property type="entry name" value="PEP-DEPENDENT DIHYDROXYACETONE KINASE, PHOSPHORYL DONOR SUBUNIT DHAM"/>
    <property type="match status" value="1"/>
</dbReference>
<evidence type="ECO:0000256" key="5">
    <source>
        <dbReference type="ARBA" id="ARBA00020422"/>
    </source>
</evidence>
<organism evidence="10 11">
    <name type="scientific">Salana multivorans</name>
    <dbReference type="NCBI Taxonomy" id="120377"/>
    <lineage>
        <taxon>Bacteria</taxon>
        <taxon>Bacillati</taxon>
        <taxon>Actinomycetota</taxon>
        <taxon>Actinomycetes</taxon>
        <taxon>Micrococcales</taxon>
        <taxon>Beutenbergiaceae</taxon>
        <taxon>Salana</taxon>
    </lineage>
</organism>
<name>A0A3N2D2G1_9MICO</name>
<feature type="domain" description="PTS EIIA type-4" evidence="8">
    <location>
        <begin position="9"/>
        <end position="135"/>
    </location>
</feature>
<dbReference type="SUPFAM" id="SSF53062">
    <property type="entry name" value="PTS system fructose IIA component-like"/>
    <property type="match status" value="1"/>
</dbReference>
<dbReference type="GO" id="GO:0019563">
    <property type="term" value="P:glycerol catabolic process"/>
    <property type="evidence" value="ECO:0007669"/>
    <property type="project" value="InterPro"/>
</dbReference>
<evidence type="ECO:0000313" key="11">
    <source>
        <dbReference type="Proteomes" id="UP000275356"/>
    </source>
</evidence>
<reference evidence="10 11" key="1">
    <citation type="submission" date="2018-11" db="EMBL/GenBank/DDBJ databases">
        <title>Sequencing the genomes of 1000 actinobacteria strains.</title>
        <authorList>
            <person name="Klenk H.-P."/>
        </authorList>
    </citation>
    <scope>NUCLEOTIDE SEQUENCE [LARGE SCALE GENOMIC DNA]</scope>
    <source>
        <strain evidence="10 11">DSM 13521</strain>
    </source>
</reference>
<dbReference type="EC" id="2.7.1.121" evidence="4"/>
<evidence type="ECO:0000256" key="3">
    <source>
        <dbReference type="ARBA" id="ARBA00003681"/>
    </source>
</evidence>
<dbReference type="InterPro" id="IPR001020">
    <property type="entry name" value="PTS_HPr_His_P_site"/>
</dbReference>
<gene>
    <name evidence="10" type="ORF">EDD28_3385</name>
</gene>
<dbReference type="InterPro" id="IPR036662">
    <property type="entry name" value="PTS_EIIA_man-typ_sf"/>
</dbReference>
<evidence type="ECO:0000256" key="6">
    <source>
        <dbReference type="ARBA" id="ARBA00022679"/>
    </source>
</evidence>
<dbReference type="InterPro" id="IPR035895">
    <property type="entry name" value="HPr-like_sf"/>
</dbReference>
<comment type="function">
    <text evidence="3">General (non sugar-specific) component of the phosphoenolpyruvate-dependent sugar phosphotransferase system (sugar PTS). This major carbohydrate active-transport system catalyzes the phosphorylation of incoming sugar substrates concomitantly with their translocation across the cell membrane. The phosphoryl group from phosphoenolpyruvate (PEP) is transferred to the phosphoryl carrier protein HPr by enzyme I. Phospho-HPr then transfers it to the PTS EIIA domain.</text>
</comment>
<dbReference type="RefSeq" id="WP_245968138.1">
    <property type="nucleotide sequence ID" value="NZ_RKHQ01000002.1"/>
</dbReference>
<dbReference type="PRINTS" id="PR00107">
    <property type="entry name" value="PHOSPHOCPHPR"/>
</dbReference>
<dbReference type="SUPFAM" id="SSF55594">
    <property type="entry name" value="HPr-like"/>
    <property type="match status" value="1"/>
</dbReference>
<dbReference type="PANTHER" id="PTHR38594">
    <property type="entry name" value="PEP-DEPENDENT DIHYDROXYACETONE KINASE, PHOSPHORYL DONOR SUBUNIT DHAM"/>
    <property type="match status" value="1"/>
</dbReference>
<comment type="function">
    <text evidence="2">Component of the dihydroxyacetone kinase complex, which is responsible for the phosphoenolpyruvate (PEP)-dependent phosphorylation of dihydroxyacetone. DhaM serves as the phosphoryl donor. Is phosphorylated by phosphoenolpyruvate in an EI- and HPr-dependent reaction, and a phosphorelay system on histidine residues finally leads to phosphoryl transfer to DhaL and dihydroxyacetone.</text>
</comment>
<dbReference type="GO" id="GO:0016020">
    <property type="term" value="C:membrane"/>
    <property type="evidence" value="ECO:0007669"/>
    <property type="project" value="InterPro"/>
</dbReference>
<proteinExistence type="predicted"/>
<feature type="domain" description="HPr" evidence="9">
    <location>
        <begin position="178"/>
        <end position="261"/>
    </location>
</feature>